<dbReference type="EMBL" id="SLXA01000019">
    <property type="protein sequence ID" value="TCO82145.1"/>
    <property type="molecule type" value="Genomic_DNA"/>
</dbReference>
<proteinExistence type="predicted"/>
<dbReference type="Proteomes" id="UP000295711">
    <property type="component" value="Unassembled WGS sequence"/>
</dbReference>
<sequence>MADMEKKVMVRLCAKILSETDLYDTDMEVRNLIDWICVSEQIKSNNNEIRSLTGEYKRIEPHCREGVRTQLERMKSLCKERDSLYEKQNDLKGQKQKIERALER</sequence>
<evidence type="ECO:0000313" key="1">
    <source>
        <dbReference type="EMBL" id="TCO82145.1"/>
    </source>
</evidence>
<accession>A0A4R2LCN3</accession>
<comment type="caution">
    <text evidence="1">The sequence shown here is derived from an EMBL/GenBank/DDBJ whole genome shotgun (WGS) entry which is preliminary data.</text>
</comment>
<reference evidence="1 2" key="1">
    <citation type="submission" date="2019-03" db="EMBL/GenBank/DDBJ databases">
        <title>Genomic Encyclopedia of Type Strains, Phase IV (KMG-IV): sequencing the most valuable type-strain genomes for metagenomic binning, comparative biology and taxonomic classification.</title>
        <authorList>
            <person name="Goeker M."/>
        </authorList>
    </citation>
    <scope>NUCLEOTIDE SEQUENCE [LARGE SCALE GENOMIC DNA]</scope>
    <source>
        <strain evidence="1 2">DSM 28559</strain>
    </source>
</reference>
<protein>
    <submittedName>
        <fullName evidence="1">Uncharacterized protein</fullName>
    </submittedName>
</protein>
<gene>
    <name evidence="1" type="ORF">EV212_11918</name>
</gene>
<organism evidence="1 2">
    <name type="scientific">Frisingicoccus caecimuris</name>
    <dbReference type="NCBI Taxonomy" id="1796636"/>
    <lineage>
        <taxon>Bacteria</taxon>
        <taxon>Bacillati</taxon>
        <taxon>Bacillota</taxon>
        <taxon>Clostridia</taxon>
        <taxon>Lachnospirales</taxon>
        <taxon>Lachnospiraceae</taxon>
        <taxon>Frisingicoccus</taxon>
    </lineage>
</organism>
<dbReference type="AlphaFoldDB" id="A0A4R2LCN3"/>
<keyword evidence="2" id="KW-1185">Reference proteome</keyword>
<dbReference type="RefSeq" id="WP_207669124.1">
    <property type="nucleotide sequence ID" value="NZ_JANKAQ010000018.1"/>
</dbReference>
<evidence type="ECO:0000313" key="2">
    <source>
        <dbReference type="Proteomes" id="UP000295711"/>
    </source>
</evidence>
<name>A0A4R2LCN3_9FIRM</name>